<dbReference type="SUPFAM" id="SSF55729">
    <property type="entry name" value="Acyl-CoA N-acyltransferases (Nat)"/>
    <property type="match status" value="1"/>
</dbReference>
<dbReference type="InterPro" id="IPR051531">
    <property type="entry name" value="N-acetyltransferase"/>
</dbReference>
<feature type="region of interest" description="Disordered" evidence="1">
    <location>
        <begin position="52"/>
        <end position="72"/>
    </location>
</feature>
<comment type="caution">
    <text evidence="3">The sequence shown here is derived from an EMBL/GenBank/DDBJ whole genome shotgun (WGS) entry which is preliminary data.</text>
</comment>
<gene>
    <name evidence="3" type="ORF">TGAM01_v202101</name>
</gene>
<dbReference type="EMBL" id="JPDN02000005">
    <property type="protein sequence ID" value="PON28993.1"/>
    <property type="molecule type" value="Genomic_DNA"/>
</dbReference>
<dbReference type="PANTHER" id="PTHR43792">
    <property type="entry name" value="GNAT FAMILY, PUTATIVE (AFU_ORTHOLOGUE AFUA_3G00765)-RELATED-RELATED"/>
    <property type="match status" value="1"/>
</dbReference>
<dbReference type="PANTHER" id="PTHR43792:SF1">
    <property type="entry name" value="N-ACETYLTRANSFERASE DOMAIN-CONTAINING PROTEIN"/>
    <property type="match status" value="1"/>
</dbReference>
<dbReference type="Pfam" id="PF13302">
    <property type="entry name" value="Acetyltransf_3"/>
    <property type="match status" value="1"/>
</dbReference>
<feature type="domain" description="N-acetyltransferase" evidence="2">
    <location>
        <begin position="34"/>
        <end position="207"/>
    </location>
</feature>
<dbReference type="InterPro" id="IPR000182">
    <property type="entry name" value="GNAT_dom"/>
</dbReference>
<dbReference type="PROSITE" id="PS51186">
    <property type="entry name" value="GNAT"/>
    <property type="match status" value="1"/>
</dbReference>
<evidence type="ECO:0000259" key="2">
    <source>
        <dbReference type="PROSITE" id="PS51186"/>
    </source>
</evidence>
<keyword evidence="4" id="KW-1185">Reference proteome</keyword>
<name>A0A2P4ZXK2_9HYPO</name>
<dbReference type="Proteomes" id="UP000054821">
    <property type="component" value="Unassembled WGS sequence"/>
</dbReference>
<dbReference type="GeneID" id="29980411"/>
<protein>
    <recommendedName>
        <fullName evidence="2">N-acetyltransferase domain-containing protein</fullName>
    </recommendedName>
</protein>
<dbReference type="RefSeq" id="XP_018666470.1">
    <property type="nucleotide sequence ID" value="XM_018800328.1"/>
</dbReference>
<organism evidence="3 4">
    <name type="scientific">Trichoderma gamsii</name>
    <dbReference type="NCBI Taxonomy" id="398673"/>
    <lineage>
        <taxon>Eukaryota</taxon>
        <taxon>Fungi</taxon>
        <taxon>Dikarya</taxon>
        <taxon>Ascomycota</taxon>
        <taxon>Pezizomycotina</taxon>
        <taxon>Sordariomycetes</taxon>
        <taxon>Hypocreomycetidae</taxon>
        <taxon>Hypocreales</taxon>
        <taxon>Hypocreaceae</taxon>
        <taxon>Trichoderma</taxon>
    </lineage>
</organism>
<reference evidence="3 4" key="1">
    <citation type="journal article" date="2016" name="Genome Announc.">
        <title>Draft Whole-Genome Sequence of Trichoderma gamsii T6085, a Promising Biocontrol Agent of Fusarium Head Blight on Wheat.</title>
        <authorList>
            <person name="Baroncelli R."/>
            <person name="Zapparata A."/>
            <person name="Piaggeschi G."/>
            <person name="Sarrocco S."/>
            <person name="Vannacci G."/>
        </authorList>
    </citation>
    <scope>NUCLEOTIDE SEQUENCE [LARGE SCALE GENOMIC DNA]</scope>
    <source>
        <strain evidence="3 4">T6085</strain>
    </source>
</reference>
<dbReference type="InterPro" id="IPR016181">
    <property type="entry name" value="Acyl_CoA_acyltransferase"/>
</dbReference>
<evidence type="ECO:0000256" key="1">
    <source>
        <dbReference type="SAM" id="MobiDB-lite"/>
    </source>
</evidence>
<proteinExistence type="predicted"/>
<dbReference type="GO" id="GO:0016747">
    <property type="term" value="F:acyltransferase activity, transferring groups other than amino-acyl groups"/>
    <property type="evidence" value="ECO:0007669"/>
    <property type="project" value="InterPro"/>
</dbReference>
<sequence length="226" mass="25452">MAASKPKWATVKTTLPARPLPLNASRSPVTTDSLLIRPLVPEDARSLHILRTQPEVMANSPQGRPDKDLEETQQRLSPFLSPNDEKTFNCAICLKDTGELIGIGGCHQLVSMFGWPAIGYMIRTEFWGQGLATEFVKAWLESWCELPRAEAELEIDRRTLLSDEDEESSPEQVTAFTLVDNIGSQRVLEKAGFERFLTWEEADLRDPALQVTLIGYRYVLGDHLRN</sequence>
<dbReference type="Gene3D" id="3.40.630.30">
    <property type="match status" value="1"/>
</dbReference>
<dbReference type="AlphaFoldDB" id="A0A2P4ZXK2"/>
<accession>A0A2P4ZXK2</accession>
<evidence type="ECO:0000313" key="3">
    <source>
        <dbReference type="EMBL" id="PON28993.1"/>
    </source>
</evidence>
<evidence type="ECO:0000313" key="4">
    <source>
        <dbReference type="Proteomes" id="UP000054821"/>
    </source>
</evidence>